<protein>
    <submittedName>
        <fullName evidence="5">Prevent-host-death protein</fullName>
    </submittedName>
</protein>
<dbReference type="SUPFAM" id="SSF49464">
    <property type="entry name" value="Carboxypeptidase regulatory domain-like"/>
    <property type="match status" value="1"/>
</dbReference>
<dbReference type="RefSeq" id="WP_235292190.1">
    <property type="nucleotide sequence ID" value="NZ_BSOH01000027.1"/>
</dbReference>
<reference evidence="5" key="1">
    <citation type="journal article" date="2014" name="Int. J. Syst. Evol. Microbiol.">
        <title>Complete genome sequence of Corynebacterium casei LMG S-19264T (=DSM 44701T), isolated from a smear-ripened cheese.</title>
        <authorList>
            <consortium name="US DOE Joint Genome Institute (JGI-PGF)"/>
            <person name="Walter F."/>
            <person name="Albersmeier A."/>
            <person name="Kalinowski J."/>
            <person name="Ruckert C."/>
        </authorList>
    </citation>
    <scope>NUCLEOTIDE SEQUENCE</scope>
    <source>
        <strain evidence="5">NBRC 108769</strain>
    </source>
</reference>
<dbReference type="Gene3D" id="2.40.170.20">
    <property type="entry name" value="TonB-dependent receptor, beta-barrel domain"/>
    <property type="match status" value="1"/>
</dbReference>
<evidence type="ECO:0000256" key="3">
    <source>
        <dbReference type="ARBA" id="ARBA00023237"/>
    </source>
</evidence>
<reference evidence="5" key="2">
    <citation type="submission" date="2023-01" db="EMBL/GenBank/DDBJ databases">
        <title>Draft genome sequence of Portibacter lacus strain NBRC 108769.</title>
        <authorList>
            <person name="Sun Q."/>
            <person name="Mori K."/>
        </authorList>
    </citation>
    <scope>NUCLEOTIDE SEQUENCE</scope>
    <source>
        <strain evidence="5">NBRC 108769</strain>
    </source>
</reference>
<keyword evidence="3" id="KW-0998">Cell outer membrane</keyword>
<name>A0AA37SR47_9BACT</name>
<gene>
    <name evidence="5" type="ORF">GCM10007940_37640</name>
</gene>
<keyword evidence="2" id="KW-0472">Membrane</keyword>
<organism evidence="5 6">
    <name type="scientific">Portibacter lacus</name>
    <dbReference type="NCBI Taxonomy" id="1099794"/>
    <lineage>
        <taxon>Bacteria</taxon>
        <taxon>Pseudomonadati</taxon>
        <taxon>Bacteroidota</taxon>
        <taxon>Saprospiria</taxon>
        <taxon>Saprospirales</taxon>
        <taxon>Haliscomenobacteraceae</taxon>
        <taxon>Portibacter</taxon>
    </lineage>
</organism>
<dbReference type="InterPro" id="IPR036942">
    <property type="entry name" value="Beta-barrel_TonB_sf"/>
</dbReference>
<keyword evidence="4" id="KW-0732">Signal</keyword>
<dbReference type="EMBL" id="BSOH01000027">
    <property type="protein sequence ID" value="GLR19148.1"/>
    <property type="molecule type" value="Genomic_DNA"/>
</dbReference>
<dbReference type="Proteomes" id="UP001156666">
    <property type="component" value="Unassembled WGS sequence"/>
</dbReference>
<dbReference type="Gene3D" id="2.60.40.1120">
    <property type="entry name" value="Carboxypeptidase-like, regulatory domain"/>
    <property type="match status" value="1"/>
</dbReference>
<dbReference type="SUPFAM" id="SSF56935">
    <property type="entry name" value="Porins"/>
    <property type="match status" value="1"/>
</dbReference>
<comment type="subcellular location">
    <subcellularLocation>
        <location evidence="1">Cell outer membrane</location>
    </subcellularLocation>
</comment>
<dbReference type="Pfam" id="PF13715">
    <property type="entry name" value="CarbopepD_reg_2"/>
    <property type="match status" value="1"/>
</dbReference>
<dbReference type="AlphaFoldDB" id="A0AA37SR47"/>
<evidence type="ECO:0000313" key="6">
    <source>
        <dbReference type="Proteomes" id="UP001156666"/>
    </source>
</evidence>
<keyword evidence="6" id="KW-1185">Reference proteome</keyword>
<dbReference type="InterPro" id="IPR008969">
    <property type="entry name" value="CarboxyPept-like_regulatory"/>
</dbReference>
<evidence type="ECO:0000256" key="1">
    <source>
        <dbReference type="ARBA" id="ARBA00004442"/>
    </source>
</evidence>
<evidence type="ECO:0000256" key="4">
    <source>
        <dbReference type="SAM" id="SignalP"/>
    </source>
</evidence>
<evidence type="ECO:0000256" key="2">
    <source>
        <dbReference type="ARBA" id="ARBA00023136"/>
    </source>
</evidence>
<sequence length="811" mass="90907">MKRLKLAFLTLFTSLAIFTNAQITQVVRGTVVDQESQFPLIGVNVAIPTADGSFLGGTSDLDGNFRIEGVPLGRMSITFSYLGYNDAQLTDIIVNSAKEVILNIKMQEKVMELDEVVVYAKRSGEVSNEMATVSAREFSVQETNRYAGSRGEPARMASNFAGVQGADDSRNDIIIRGNSPQGVLWRLDGFNIPNPNHFSIPGTGGGPVTILNNKFLANSDFFTGAFPAEYGNGIAGVFDLKMRNGNNAKHEFSAQLGFLGTELMAEGPLGNSGASYLATYRYSTLQLFQFLNINVGTDAVPAYQDAAFRLNFPMKKGGNFAIFGIGGLSRIDIILSEDIEVDTSTLIFGSNDRDQYFGSRMGIVGATYTQPININTFVKAGVSASHSYVDANHKYFERSIVDNKYRVDTLLDVLDYTFIENKYSAYVYTNWKVNKKLSLKAGVNTDIYQLNYDDQVRLIVPSATGGETTFQNWQTRWDASDINTLIQPYVQIKYRLNEDLTLTSGLTSTYYSINAQSVSPVEPRLGLSYQIDPKQKIGLGLGVHSQIQSNYLYYYGNRVDNSGSPETYNKDIGLTKSNHLVFSYDRNLAKNMRLKFETYYQYLYNIPVEKEKSSFSLINSGSGFSRLFPNELSNVGDGRNYGVELTVEKFFTSGYYFLVTSSVYNSEYRGSKQVWTNTAFNGNYAMNGLFAKEFNISDKSSINIGGKVTLAGGRRYGNVDREESARQLEIIYKDDDEFNELQFKPYFRTDAKVNYRYNTKKVTHELAIDFVNIFNTKNILTLTYAPDNPLGPIREEYQLGFLPLFYYRIDF</sequence>
<proteinExistence type="predicted"/>
<feature type="signal peptide" evidence="4">
    <location>
        <begin position="1"/>
        <end position="21"/>
    </location>
</feature>
<dbReference type="InterPro" id="IPR037066">
    <property type="entry name" value="Plug_dom_sf"/>
</dbReference>
<dbReference type="GO" id="GO:0009279">
    <property type="term" value="C:cell outer membrane"/>
    <property type="evidence" value="ECO:0007669"/>
    <property type="project" value="UniProtKB-SubCell"/>
</dbReference>
<feature type="chain" id="PRO_5041256292" evidence="4">
    <location>
        <begin position="22"/>
        <end position="811"/>
    </location>
</feature>
<comment type="caution">
    <text evidence="5">The sequence shown here is derived from an EMBL/GenBank/DDBJ whole genome shotgun (WGS) entry which is preliminary data.</text>
</comment>
<dbReference type="Gene3D" id="2.170.130.10">
    <property type="entry name" value="TonB-dependent receptor, plug domain"/>
    <property type="match status" value="1"/>
</dbReference>
<accession>A0AA37SR47</accession>
<evidence type="ECO:0000313" key="5">
    <source>
        <dbReference type="EMBL" id="GLR19148.1"/>
    </source>
</evidence>